<name>A0A1B9DGG3_9FLAO</name>
<gene>
    <name evidence="2" type="ORF">FBGL_14395</name>
    <name evidence="1" type="ORF">FGL01_16920</name>
</gene>
<dbReference type="OrthoDB" id="1366666at2"/>
<dbReference type="AlphaFoldDB" id="A0A1B9DGG3"/>
<sequence length="88" mass="10307">MSSNWNSYTFTNVNKTEELIVKNRIKMTNSEKIKKVNELLIEVIKDEENQLESSFTGLKDVVLSILADYWQNEREPAIFMEHALIDLD</sequence>
<evidence type="ECO:0000313" key="1">
    <source>
        <dbReference type="EMBL" id="GEL10953.1"/>
    </source>
</evidence>
<dbReference type="EMBL" id="LVEO01000029">
    <property type="protein sequence ID" value="OCB68778.1"/>
    <property type="molecule type" value="Genomic_DNA"/>
</dbReference>
<accession>A0A1B9DGG3</accession>
<reference evidence="2" key="2">
    <citation type="submission" date="2016-03" db="EMBL/GenBank/DDBJ databases">
        <authorList>
            <person name="Ploux O."/>
        </authorList>
    </citation>
    <scope>NUCLEOTIDE SEQUENCE</scope>
    <source>
        <strain evidence="2">NBRC 105008</strain>
    </source>
</reference>
<protein>
    <submittedName>
        <fullName evidence="2">Uncharacterized protein</fullName>
    </submittedName>
</protein>
<reference evidence="1 4" key="3">
    <citation type="submission" date="2019-07" db="EMBL/GenBank/DDBJ databases">
        <title>Whole genome shotgun sequence of Flavobacterium glycines NBRC 105008.</title>
        <authorList>
            <person name="Hosoyama A."/>
            <person name="Uohara A."/>
            <person name="Ohji S."/>
            <person name="Ichikawa N."/>
        </authorList>
    </citation>
    <scope>NUCLEOTIDE SEQUENCE [LARGE SCALE GENOMIC DNA]</scope>
    <source>
        <strain evidence="1 4">NBRC 105008</strain>
    </source>
</reference>
<evidence type="ECO:0000313" key="3">
    <source>
        <dbReference type="Proteomes" id="UP000093226"/>
    </source>
</evidence>
<dbReference type="EMBL" id="BJVF01000002">
    <property type="protein sequence ID" value="GEL10953.1"/>
    <property type="molecule type" value="Genomic_DNA"/>
</dbReference>
<proteinExistence type="predicted"/>
<comment type="caution">
    <text evidence="2">The sequence shown here is derived from an EMBL/GenBank/DDBJ whole genome shotgun (WGS) entry which is preliminary data.</text>
</comment>
<dbReference type="Proteomes" id="UP000321579">
    <property type="component" value="Unassembled WGS sequence"/>
</dbReference>
<reference evidence="3" key="1">
    <citation type="submission" date="2016-03" db="EMBL/GenBank/DDBJ databases">
        <title>Draft genome sequence of Paenibacillus glacialis DSM 22343.</title>
        <authorList>
            <person name="Shin S.-K."/>
            <person name="Yi H."/>
        </authorList>
    </citation>
    <scope>NUCLEOTIDE SEQUENCE [LARGE SCALE GENOMIC DNA]</scope>
    <source>
        <strain evidence="3">NBRC 105008</strain>
    </source>
</reference>
<dbReference type="STRING" id="551990.SAMN05192550_1970"/>
<organism evidence="2 3">
    <name type="scientific">Flavobacterium glycines</name>
    <dbReference type="NCBI Taxonomy" id="551990"/>
    <lineage>
        <taxon>Bacteria</taxon>
        <taxon>Pseudomonadati</taxon>
        <taxon>Bacteroidota</taxon>
        <taxon>Flavobacteriia</taxon>
        <taxon>Flavobacteriales</taxon>
        <taxon>Flavobacteriaceae</taxon>
        <taxon>Flavobacterium</taxon>
    </lineage>
</organism>
<evidence type="ECO:0000313" key="4">
    <source>
        <dbReference type="Proteomes" id="UP000321579"/>
    </source>
</evidence>
<dbReference type="RefSeq" id="WP_066329620.1">
    <property type="nucleotide sequence ID" value="NZ_BJVF01000002.1"/>
</dbReference>
<evidence type="ECO:0000313" key="2">
    <source>
        <dbReference type="EMBL" id="OCB68778.1"/>
    </source>
</evidence>
<dbReference type="Proteomes" id="UP000093226">
    <property type="component" value="Unassembled WGS sequence"/>
</dbReference>